<reference evidence="5" key="1">
    <citation type="submission" date="2019-06" db="EMBL/GenBank/DDBJ databases">
        <authorList>
            <person name="Murdoch R.W."/>
            <person name="Fathepure B."/>
        </authorList>
    </citation>
    <scope>NUCLEOTIDE SEQUENCE</scope>
</reference>
<dbReference type="InterPro" id="IPR006690">
    <property type="entry name" value="OMPA-like_CS"/>
</dbReference>
<evidence type="ECO:0000313" key="5">
    <source>
        <dbReference type="EMBL" id="QEA06837.1"/>
    </source>
</evidence>
<accession>A0A5B8RJ51</accession>
<name>A0A5B8RJ51_9ZZZZ</name>
<dbReference type="Pfam" id="PF00691">
    <property type="entry name" value="OmpA"/>
    <property type="match status" value="1"/>
</dbReference>
<evidence type="ECO:0000256" key="1">
    <source>
        <dbReference type="ARBA" id="ARBA00004442"/>
    </source>
</evidence>
<comment type="subcellular location">
    <subcellularLocation>
        <location evidence="1">Cell outer membrane</location>
    </subcellularLocation>
</comment>
<evidence type="ECO:0000259" key="4">
    <source>
        <dbReference type="PROSITE" id="PS51123"/>
    </source>
</evidence>
<dbReference type="PROSITE" id="PS01068">
    <property type="entry name" value="OMPA_1"/>
    <property type="match status" value="1"/>
</dbReference>
<keyword evidence="2" id="KW-0472">Membrane</keyword>
<sequence>MMRFDMKNTLLPIGLGLVLTLGAAGLASADNSMMDKEGAYWSNPQDTVWKNADGECWYDPNQSKMQKREECGDVIETAEPEPEPEPKMVERTERVTIDARTLFGFDKATLTDEGRARLDQMAQRIDRDWEVSSIRVLGHTDRIGPEAYNQKLSERRAQAVADYLMSKPTMAGYDMQVVGMGEGDPVVQCENTGGRNELINCLQPNRRVEVEVTGMKTVTEQK</sequence>
<dbReference type="InterPro" id="IPR036737">
    <property type="entry name" value="OmpA-like_sf"/>
</dbReference>
<organism evidence="5">
    <name type="scientific">uncultured organism</name>
    <dbReference type="NCBI Taxonomy" id="155900"/>
    <lineage>
        <taxon>unclassified sequences</taxon>
        <taxon>environmental samples</taxon>
    </lineage>
</organism>
<dbReference type="PANTHER" id="PTHR30329">
    <property type="entry name" value="STATOR ELEMENT OF FLAGELLAR MOTOR COMPLEX"/>
    <property type="match status" value="1"/>
</dbReference>
<feature type="domain" description="OmpA-like" evidence="4">
    <location>
        <begin position="90"/>
        <end position="216"/>
    </location>
</feature>
<dbReference type="PRINTS" id="PR01021">
    <property type="entry name" value="OMPADOMAIN"/>
</dbReference>
<dbReference type="PANTHER" id="PTHR30329:SF21">
    <property type="entry name" value="LIPOPROTEIN YIAD-RELATED"/>
    <property type="match status" value="1"/>
</dbReference>
<dbReference type="GO" id="GO:0016020">
    <property type="term" value="C:membrane"/>
    <property type="evidence" value="ECO:0007669"/>
    <property type="project" value="InterPro"/>
</dbReference>
<dbReference type="PROSITE" id="PS51123">
    <property type="entry name" value="OMPA_2"/>
    <property type="match status" value="1"/>
</dbReference>
<dbReference type="EMBL" id="MN079176">
    <property type="protein sequence ID" value="QEA06837.1"/>
    <property type="molecule type" value="Genomic_DNA"/>
</dbReference>
<proteinExistence type="predicted"/>
<dbReference type="InterPro" id="IPR006665">
    <property type="entry name" value="OmpA-like"/>
</dbReference>
<dbReference type="InterPro" id="IPR006664">
    <property type="entry name" value="OMP_bac"/>
</dbReference>
<protein>
    <recommendedName>
        <fullName evidence="4">OmpA-like domain-containing protein</fullName>
    </recommendedName>
</protein>
<dbReference type="AlphaFoldDB" id="A0A5B8RJ51"/>
<gene>
    <name evidence="5" type="ORF">KBTEX_03178</name>
</gene>
<dbReference type="CDD" id="cd07185">
    <property type="entry name" value="OmpA_C-like"/>
    <property type="match status" value="1"/>
</dbReference>
<dbReference type="SUPFAM" id="SSF103088">
    <property type="entry name" value="OmpA-like"/>
    <property type="match status" value="1"/>
</dbReference>
<evidence type="ECO:0000256" key="3">
    <source>
        <dbReference type="ARBA" id="ARBA00023237"/>
    </source>
</evidence>
<dbReference type="InterPro" id="IPR050330">
    <property type="entry name" value="Bact_OuterMem_StrucFunc"/>
</dbReference>
<keyword evidence="3" id="KW-0998">Cell outer membrane</keyword>
<evidence type="ECO:0000256" key="2">
    <source>
        <dbReference type="ARBA" id="ARBA00023136"/>
    </source>
</evidence>
<dbReference type="Gene3D" id="3.30.1330.60">
    <property type="entry name" value="OmpA-like domain"/>
    <property type="match status" value="1"/>
</dbReference>